<dbReference type="EMBL" id="JARKIE010000006">
    <property type="protein sequence ID" value="KAJ7706748.1"/>
    <property type="molecule type" value="Genomic_DNA"/>
</dbReference>
<reference evidence="2" key="1">
    <citation type="submission" date="2023-03" db="EMBL/GenBank/DDBJ databases">
        <title>Massive genome expansion in bonnet fungi (Mycena s.s.) driven by repeated elements and novel gene families across ecological guilds.</title>
        <authorList>
            <consortium name="Lawrence Berkeley National Laboratory"/>
            <person name="Harder C.B."/>
            <person name="Miyauchi S."/>
            <person name="Viragh M."/>
            <person name="Kuo A."/>
            <person name="Thoen E."/>
            <person name="Andreopoulos B."/>
            <person name="Lu D."/>
            <person name="Skrede I."/>
            <person name="Drula E."/>
            <person name="Henrissat B."/>
            <person name="Morin E."/>
            <person name="Kohler A."/>
            <person name="Barry K."/>
            <person name="LaButti K."/>
            <person name="Morin E."/>
            <person name="Salamov A."/>
            <person name="Lipzen A."/>
            <person name="Mereny Z."/>
            <person name="Hegedus B."/>
            <person name="Baldrian P."/>
            <person name="Stursova M."/>
            <person name="Weitz H."/>
            <person name="Taylor A."/>
            <person name="Grigoriev I.V."/>
            <person name="Nagy L.G."/>
            <person name="Martin F."/>
            <person name="Kauserud H."/>
        </authorList>
    </citation>
    <scope>NUCLEOTIDE SEQUENCE</scope>
    <source>
        <strain evidence="2">CBHHK067</strain>
    </source>
</reference>
<evidence type="ECO:0000313" key="2">
    <source>
        <dbReference type="EMBL" id="KAJ7706748.1"/>
    </source>
</evidence>
<evidence type="ECO:0000256" key="1">
    <source>
        <dbReference type="SAM" id="MobiDB-lite"/>
    </source>
</evidence>
<feature type="non-terminal residue" evidence="2">
    <location>
        <position position="1"/>
    </location>
</feature>
<proteinExistence type="predicted"/>
<feature type="compositionally biased region" description="Low complexity" evidence="1">
    <location>
        <begin position="1"/>
        <end position="40"/>
    </location>
</feature>
<sequence length="227" mass="25246">GSSPTSSPSRRPIPRGTTTRPFRGSPSPRSHASSPSSPSPFTAQTRDAALERVRRAPPAPLAPRTRSPRRRPSPRGTTTRPSRGSPSPPRVLPRRSRPRAPRPRLDRPRRELPRERRTSYHGRRAARRCLRRAFHRECARTYLFLVWDDLLTTSSVEPNATLPRGALVQLMMGYAGVARAEGRGPECGFGACGRAARGGTLPEAQRRLDDVHLSQLANYIVQNRPAY</sequence>
<comment type="caution">
    <text evidence="2">The sequence shown here is derived from an EMBL/GenBank/DDBJ whole genome shotgun (WGS) entry which is preliminary data.</text>
</comment>
<dbReference type="Proteomes" id="UP001221757">
    <property type="component" value="Unassembled WGS sequence"/>
</dbReference>
<feature type="compositionally biased region" description="Low complexity" evidence="1">
    <location>
        <begin position="74"/>
        <end position="85"/>
    </location>
</feature>
<feature type="compositionally biased region" description="Basic residues" evidence="1">
    <location>
        <begin position="92"/>
        <end position="102"/>
    </location>
</feature>
<evidence type="ECO:0000313" key="3">
    <source>
        <dbReference type="Proteomes" id="UP001221757"/>
    </source>
</evidence>
<keyword evidence="3" id="KW-1185">Reference proteome</keyword>
<dbReference type="AlphaFoldDB" id="A0AAD7GWQ5"/>
<accession>A0AAD7GWQ5</accession>
<organism evidence="2 3">
    <name type="scientific">Mycena rosella</name>
    <name type="common">Pink bonnet</name>
    <name type="synonym">Agaricus rosellus</name>
    <dbReference type="NCBI Taxonomy" id="1033263"/>
    <lineage>
        <taxon>Eukaryota</taxon>
        <taxon>Fungi</taxon>
        <taxon>Dikarya</taxon>
        <taxon>Basidiomycota</taxon>
        <taxon>Agaricomycotina</taxon>
        <taxon>Agaricomycetes</taxon>
        <taxon>Agaricomycetidae</taxon>
        <taxon>Agaricales</taxon>
        <taxon>Marasmiineae</taxon>
        <taxon>Mycenaceae</taxon>
        <taxon>Mycena</taxon>
    </lineage>
</organism>
<feature type="compositionally biased region" description="Basic and acidic residues" evidence="1">
    <location>
        <begin position="103"/>
        <end position="118"/>
    </location>
</feature>
<feature type="region of interest" description="Disordered" evidence="1">
    <location>
        <begin position="1"/>
        <end position="124"/>
    </location>
</feature>
<protein>
    <submittedName>
        <fullName evidence="2">Uncharacterized protein</fullName>
    </submittedName>
</protein>
<name>A0AAD7GWQ5_MYCRO</name>
<gene>
    <name evidence="2" type="ORF">B0H17DRAFT_1034413</name>
</gene>